<name>A0ACB7U4U1_DIOAL</name>
<evidence type="ECO:0000313" key="1">
    <source>
        <dbReference type="EMBL" id="KAH7655329.1"/>
    </source>
</evidence>
<accession>A0ACB7U4U1</accession>
<reference evidence="2" key="1">
    <citation type="journal article" date="2022" name="Nat. Commun.">
        <title>Chromosome evolution and the genetic basis of agronomically important traits in greater yam.</title>
        <authorList>
            <person name="Bredeson J.V."/>
            <person name="Lyons J.B."/>
            <person name="Oniyinde I.O."/>
            <person name="Okereke N.R."/>
            <person name="Kolade O."/>
            <person name="Nnabue I."/>
            <person name="Nwadili C.O."/>
            <person name="Hribova E."/>
            <person name="Parker M."/>
            <person name="Nwogha J."/>
            <person name="Shu S."/>
            <person name="Carlson J."/>
            <person name="Kariba R."/>
            <person name="Muthemba S."/>
            <person name="Knop K."/>
            <person name="Barton G.J."/>
            <person name="Sherwood A.V."/>
            <person name="Lopez-Montes A."/>
            <person name="Asiedu R."/>
            <person name="Jamnadass R."/>
            <person name="Muchugi A."/>
            <person name="Goodstein D."/>
            <person name="Egesi C.N."/>
            <person name="Featherston J."/>
            <person name="Asfaw A."/>
            <person name="Simpson G.G."/>
            <person name="Dolezel J."/>
            <person name="Hendre P.S."/>
            <person name="Van Deynze A."/>
            <person name="Kumar P.L."/>
            <person name="Obidiegwu J.E."/>
            <person name="Bhattacharjee R."/>
            <person name="Rokhsar D.S."/>
        </authorList>
    </citation>
    <scope>NUCLEOTIDE SEQUENCE [LARGE SCALE GENOMIC DNA]</scope>
    <source>
        <strain evidence="2">cv. TDa95/00328</strain>
    </source>
</reference>
<proteinExistence type="predicted"/>
<evidence type="ECO:0000313" key="2">
    <source>
        <dbReference type="Proteomes" id="UP000827976"/>
    </source>
</evidence>
<gene>
    <name evidence="1" type="ORF">IHE45_18G003100</name>
</gene>
<keyword evidence="2" id="KW-1185">Reference proteome</keyword>
<organism evidence="1 2">
    <name type="scientific">Dioscorea alata</name>
    <name type="common">Purple yam</name>
    <dbReference type="NCBI Taxonomy" id="55571"/>
    <lineage>
        <taxon>Eukaryota</taxon>
        <taxon>Viridiplantae</taxon>
        <taxon>Streptophyta</taxon>
        <taxon>Embryophyta</taxon>
        <taxon>Tracheophyta</taxon>
        <taxon>Spermatophyta</taxon>
        <taxon>Magnoliopsida</taxon>
        <taxon>Liliopsida</taxon>
        <taxon>Dioscoreales</taxon>
        <taxon>Dioscoreaceae</taxon>
        <taxon>Dioscorea</taxon>
    </lineage>
</organism>
<protein>
    <submittedName>
        <fullName evidence="1">TPR-like protein</fullName>
    </submittedName>
</protein>
<comment type="caution">
    <text evidence="1">The sequence shown here is derived from an EMBL/GenBank/DDBJ whole genome shotgun (WGS) entry which is preliminary data.</text>
</comment>
<dbReference type="Proteomes" id="UP000827976">
    <property type="component" value="Chromosome 18"/>
</dbReference>
<dbReference type="EMBL" id="CM037028">
    <property type="protein sequence ID" value="KAH7655329.1"/>
    <property type="molecule type" value="Genomic_DNA"/>
</dbReference>
<sequence>MYAKCGSLDDARQVFAEMRERNLFAWSAMINGCSREHRWEEVIDLFAEMMREGVILDKLLFPKILQACSNIGDLKTGMLLHSLAVRGGFLNSPVEAQVGNAILAMYAKCGIFGAAKKFFRKMAVKDLVSWNSIISAHCHCGENEEAFWLFERMKDEGIEPGVVTWNILISSYNHLGHTDEAMQLMKQMESSGVAPDVFTWTSLISGFVQNNRINEALDLFIDMQNAGVEPNEMTIACVISACASLKCLRKGRELHSYAIKRDSATSVLVGNALVDMYAKCGSLDNAERVFDAIRGKDVFTWNTMIGGYAQVGSCGKAYELFCKMEDLGVQRNVVTWNVMISGYIQNKAEDQAMELFHRMEREGIRSNTASWNALIAGTLGNGNSDQALNMFRQMQSVSVKPNSVTILSILPACANLVSAWKVKEIHASILRSGLDSDLAISNCLIDTYSKSGDLDRALMIFSMISSRDLISWNSMISGCIMHGCPQLAQNLFNKMKKEGIKPNHAILARIIDAYAISGMVNEGKEFYSRMFEEYELSLTMEHYTAIVHLYGRSGRLREAAEVIEKMPMEPDSTVWHALLTAARVHGNIKLASLAAEHLIKIYPRSYRIRRLLLHIQALSGRTSEGLKALKQIPEINNVDHSYGSCCLVVKHNVYTFLTGAKPKNSLELRYAELNRLAHFSDTILDTEEEVTGAHSEKLAIAFALKNVPSFQKIRIIKSIRMCATCHSAAKLISRSHRNEILLKDPGCLHRFKDGKCSCRDYW</sequence>